<dbReference type="Proteomes" id="UP000072741">
    <property type="component" value="Unassembled WGS sequence"/>
</dbReference>
<dbReference type="SMART" id="SM00028">
    <property type="entry name" value="TPR"/>
    <property type="match status" value="2"/>
</dbReference>
<keyword evidence="1" id="KW-0677">Repeat</keyword>
<dbReference type="PANTHER" id="PTHR44858">
    <property type="entry name" value="TETRATRICOPEPTIDE REPEAT PROTEIN 6"/>
    <property type="match status" value="1"/>
</dbReference>
<evidence type="ECO:0000256" key="3">
    <source>
        <dbReference type="PROSITE-ProRule" id="PRU00339"/>
    </source>
</evidence>
<dbReference type="InterPro" id="IPR019734">
    <property type="entry name" value="TPR_rpt"/>
</dbReference>
<dbReference type="Pfam" id="PF13414">
    <property type="entry name" value="TPR_11"/>
    <property type="match status" value="1"/>
</dbReference>
<gene>
    <name evidence="6" type="ORF">NS331_03640</name>
</gene>
<dbReference type="EMBL" id="LDSL01000027">
    <property type="protein sequence ID" value="KTT26525.1"/>
    <property type="molecule type" value="Genomic_DNA"/>
</dbReference>
<organism evidence="6 7">
    <name type="scientific">Pseudacidovorax intermedius</name>
    <dbReference type="NCBI Taxonomy" id="433924"/>
    <lineage>
        <taxon>Bacteria</taxon>
        <taxon>Pseudomonadati</taxon>
        <taxon>Pseudomonadota</taxon>
        <taxon>Betaproteobacteria</taxon>
        <taxon>Burkholderiales</taxon>
        <taxon>Comamonadaceae</taxon>
        <taxon>Pseudacidovorax</taxon>
    </lineage>
</organism>
<proteinExistence type="predicted"/>
<reference evidence="6 7" key="1">
    <citation type="journal article" date="2016" name="Front. Microbiol.">
        <title>Genomic Resource of Rice Seed Associated Bacteria.</title>
        <authorList>
            <person name="Midha S."/>
            <person name="Bansal K."/>
            <person name="Sharma S."/>
            <person name="Kumar N."/>
            <person name="Patil P.P."/>
            <person name="Chaudhry V."/>
            <person name="Patil P.B."/>
        </authorList>
    </citation>
    <scope>NUCLEOTIDE SEQUENCE [LARGE SCALE GENOMIC DNA]</scope>
    <source>
        <strain evidence="6 7">NS331</strain>
    </source>
</reference>
<evidence type="ECO:0000256" key="1">
    <source>
        <dbReference type="ARBA" id="ARBA00022737"/>
    </source>
</evidence>
<sequence length="196" mass="21245">MTQAASPVARSLLRAALACLLAMGTGAALADDYADVNALLRAGKATEALDKADRYIAGNPRDPQMRFLRGVILSEQGKTTDATDTFVKLTQDYPELPEPYNNLAVIYAARGDLDKARDTLLTALRLNPNYAVAHENLGDVYVRLAARQYNRAQSYASISASVAPKLAMIRQLVDRTGESSNGALPADPPEQRRLVR</sequence>
<evidence type="ECO:0000313" key="6">
    <source>
        <dbReference type="EMBL" id="KTT26525.1"/>
    </source>
</evidence>
<dbReference type="Pfam" id="PF13432">
    <property type="entry name" value="TPR_16"/>
    <property type="match status" value="1"/>
</dbReference>
<evidence type="ECO:0000256" key="2">
    <source>
        <dbReference type="ARBA" id="ARBA00022803"/>
    </source>
</evidence>
<dbReference type="PROSITE" id="PS50005">
    <property type="entry name" value="TPR"/>
    <property type="match status" value="1"/>
</dbReference>
<keyword evidence="7" id="KW-1185">Reference proteome</keyword>
<feature type="signal peptide" evidence="5">
    <location>
        <begin position="1"/>
        <end position="30"/>
    </location>
</feature>
<feature type="repeat" description="TPR" evidence="3">
    <location>
        <begin position="97"/>
        <end position="130"/>
    </location>
</feature>
<dbReference type="PANTHER" id="PTHR44858:SF1">
    <property type="entry name" value="UDP-N-ACETYLGLUCOSAMINE--PEPTIDE N-ACETYLGLUCOSAMINYLTRANSFERASE SPINDLY-RELATED"/>
    <property type="match status" value="1"/>
</dbReference>
<feature type="region of interest" description="Disordered" evidence="4">
    <location>
        <begin position="177"/>
        <end position="196"/>
    </location>
</feature>
<evidence type="ECO:0000313" key="7">
    <source>
        <dbReference type="Proteomes" id="UP000072741"/>
    </source>
</evidence>
<accession>A0A147H9C3</accession>
<dbReference type="RefSeq" id="WP_058640652.1">
    <property type="nucleotide sequence ID" value="NZ_LDSL01000027.1"/>
</dbReference>
<keyword evidence="2 3" id="KW-0802">TPR repeat</keyword>
<dbReference type="Gene3D" id="1.25.40.10">
    <property type="entry name" value="Tetratricopeptide repeat domain"/>
    <property type="match status" value="1"/>
</dbReference>
<evidence type="ECO:0000256" key="5">
    <source>
        <dbReference type="SAM" id="SignalP"/>
    </source>
</evidence>
<name>A0A147H9C3_9BURK</name>
<feature type="chain" id="PRO_5007547345" evidence="5">
    <location>
        <begin position="31"/>
        <end position="196"/>
    </location>
</feature>
<comment type="caution">
    <text evidence="6">The sequence shown here is derived from an EMBL/GenBank/DDBJ whole genome shotgun (WGS) entry which is preliminary data.</text>
</comment>
<dbReference type="InterPro" id="IPR011990">
    <property type="entry name" value="TPR-like_helical_dom_sf"/>
</dbReference>
<keyword evidence="5" id="KW-0732">Signal</keyword>
<protein>
    <submittedName>
        <fullName evidence="6">Uncharacterized protein</fullName>
    </submittedName>
</protein>
<evidence type="ECO:0000256" key="4">
    <source>
        <dbReference type="SAM" id="MobiDB-lite"/>
    </source>
</evidence>
<dbReference type="AlphaFoldDB" id="A0A147H9C3"/>
<dbReference type="InterPro" id="IPR050498">
    <property type="entry name" value="Ycf3"/>
</dbReference>
<dbReference type="PATRIC" id="fig|433924.3.peg.2531"/>
<dbReference type="SUPFAM" id="SSF48452">
    <property type="entry name" value="TPR-like"/>
    <property type="match status" value="1"/>
</dbReference>